<reference evidence="9" key="1">
    <citation type="submission" date="2021-03" db="EMBL/GenBank/DDBJ databases">
        <authorList>
            <person name="Tagirdzhanova G."/>
        </authorList>
    </citation>
    <scope>NUCLEOTIDE SEQUENCE</scope>
</reference>
<dbReference type="GO" id="GO:0016706">
    <property type="term" value="F:2-oxoglutarate-dependent dioxygenase activity"/>
    <property type="evidence" value="ECO:0007669"/>
    <property type="project" value="TreeGrafter"/>
</dbReference>
<keyword evidence="4" id="KW-0223">Dioxygenase</keyword>
<feature type="region of interest" description="Disordered" evidence="7">
    <location>
        <begin position="375"/>
        <end position="408"/>
    </location>
</feature>
<dbReference type="GO" id="GO:0005737">
    <property type="term" value="C:cytoplasm"/>
    <property type="evidence" value="ECO:0007669"/>
    <property type="project" value="TreeGrafter"/>
</dbReference>
<dbReference type="InterPro" id="IPR051323">
    <property type="entry name" value="AtsK-like"/>
</dbReference>
<dbReference type="PANTHER" id="PTHR30468">
    <property type="entry name" value="ALPHA-KETOGLUTARATE-DEPENDENT SULFONATE DIOXYGENASE"/>
    <property type="match status" value="1"/>
</dbReference>
<evidence type="ECO:0000259" key="8">
    <source>
        <dbReference type="Pfam" id="PF02668"/>
    </source>
</evidence>
<keyword evidence="6" id="KW-0408">Iron</keyword>
<dbReference type="Proteomes" id="UP000664521">
    <property type="component" value="Unassembled WGS sequence"/>
</dbReference>
<organism evidence="9 10">
    <name type="scientific">Heterodermia speciosa</name>
    <dbReference type="NCBI Taxonomy" id="116794"/>
    <lineage>
        <taxon>Eukaryota</taxon>
        <taxon>Fungi</taxon>
        <taxon>Dikarya</taxon>
        <taxon>Ascomycota</taxon>
        <taxon>Pezizomycotina</taxon>
        <taxon>Lecanoromycetes</taxon>
        <taxon>OSLEUM clade</taxon>
        <taxon>Lecanoromycetidae</taxon>
        <taxon>Caliciales</taxon>
        <taxon>Physciaceae</taxon>
        <taxon>Heterodermia</taxon>
    </lineage>
</organism>
<dbReference type="Gene3D" id="3.60.130.10">
    <property type="entry name" value="Clavaminate synthase-like"/>
    <property type="match status" value="1"/>
</dbReference>
<evidence type="ECO:0000256" key="6">
    <source>
        <dbReference type="ARBA" id="ARBA00023004"/>
    </source>
</evidence>
<protein>
    <recommendedName>
        <fullName evidence="8">TauD/TfdA-like domain-containing protein</fullName>
    </recommendedName>
</protein>
<dbReference type="EMBL" id="CAJPDS010000044">
    <property type="protein sequence ID" value="CAF9927244.1"/>
    <property type="molecule type" value="Genomic_DNA"/>
</dbReference>
<dbReference type="FunFam" id="3.60.130.10:FF:000005">
    <property type="entry name" value="TfdA family taurine dioxygenase"/>
    <property type="match status" value="1"/>
</dbReference>
<dbReference type="InterPro" id="IPR003819">
    <property type="entry name" value="TauD/TfdA-like"/>
</dbReference>
<evidence type="ECO:0000313" key="10">
    <source>
        <dbReference type="Proteomes" id="UP000664521"/>
    </source>
</evidence>
<feature type="domain" description="TauD/TfdA-like" evidence="8">
    <location>
        <begin position="69"/>
        <end position="369"/>
    </location>
</feature>
<evidence type="ECO:0000256" key="3">
    <source>
        <dbReference type="ARBA" id="ARBA00022723"/>
    </source>
</evidence>
<comment type="caution">
    <text evidence="9">The sequence shown here is derived from an EMBL/GenBank/DDBJ whole genome shotgun (WGS) entry which is preliminary data.</text>
</comment>
<evidence type="ECO:0000313" key="9">
    <source>
        <dbReference type="EMBL" id="CAF9927244.1"/>
    </source>
</evidence>
<proteinExistence type="inferred from homology"/>
<feature type="region of interest" description="Disordered" evidence="7">
    <location>
        <begin position="1"/>
        <end position="53"/>
    </location>
</feature>
<name>A0A8H3FMH8_9LECA</name>
<sequence length="408" mass="45106">MAPHVEDGYVPEETPQNGDKMTTNGHIAKEALNSSTEQGISNGQNETSEEFTPKAPLKLKGVLDQYKSFDVTPVIGKEFEDADLAEWLRAPNSDELLRDLAITISQRGVVFFRAQDGLNDGLQKELAQRLGELSGKPSSSKLHIHPVSNSGREHGGTDDEISIISSLQAKKIYKGSSLDPRTKKQSGRDGWHSDITFEPVPSDYAILRLTELPGTGGDTLWASGYELFDRISRPYQSFLESLSATYAQPAFGEAAKKSSFELYTAARGSPHNTGSDLEAIHPVVRTNPVTGWKSVFAVGHHVQKINGLAEKESRALLDWFVGLIVENHDLQVRHRWRNPNDLAIWDNRSVYHAATPDYEGLGERLGHRVVGLGERPYLDPGSKSRREALEEEEGLKEKVEDGVEKGKT</sequence>
<evidence type="ECO:0000256" key="5">
    <source>
        <dbReference type="ARBA" id="ARBA00023002"/>
    </source>
</evidence>
<dbReference type="AlphaFoldDB" id="A0A8H3FMH8"/>
<feature type="compositionally biased region" description="Polar residues" evidence="7">
    <location>
        <begin position="14"/>
        <end position="25"/>
    </location>
</feature>
<evidence type="ECO:0000256" key="1">
    <source>
        <dbReference type="ARBA" id="ARBA00001954"/>
    </source>
</evidence>
<dbReference type="GO" id="GO:0046872">
    <property type="term" value="F:metal ion binding"/>
    <property type="evidence" value="ECO:0007669"/>
    <property type="project" value="UniProtKB-KW"/>
</dbReference>
<dbReference type="Pfam" id="PF02668">
    <property type="entry name" value="TauD"/>
    <property type="match status" value="1"/>
</dbReference>
<evidence type="ECO:0000256" key="4">
    <source>
        <dbReference type="ARBA" id="ARBA00022964"/>
    </source>
</evidence>
<dbReference type="SUPFAM" id="SSF51197">
    <property type="entry name" value="Clavaminate synthase-like"/>
    <property type="match status" value="1"/>
</dbReference>
<dbReference type="OrthoDB" id="10257314at2759"/>
<dbReference type="InterPro" id="IPR042098">
    <property type="entry name" value="TauD-like_sf"/>
</dbReference>
<keyword evidence="3" id="KW-0479">Metal-binding</keyword>
<feature type="compositionally biased region" description="Basic and acidic residues" evidence="7">
    <location>
        <begin position="395"/>
        <end position="408"/>
    </location>
</feature>
<comment type="cofactor">
    <cofactor evidence="1">
        <name>Fe(2+)</name>
        <dbReference type="ChEBI" id="CHEBI:29033"/>
    </cofactor>
</comment>
<gene>
    <name evidence="9" type="ORF">HETSPECPRED_006527</name>
</gene>
<comment type="similarity">
    <text evidence="2">Belongs to the TfdA dioxygenase family.</text>
</comment>
<evidence type="ECO:0000256" key="7">
    <source>
        <dbReference type="SAM" id="MobiDB-lite"/>
    </source>
</evidence>
<dbReference type="PANTHER" id="PTHR30468:SF10">
    <property type="entry name" value="TAUD_TFDA-LIKE DOMAIN-CONTAINING PROTEIN"/>
    <property type="match status" value="1"/>
</dbReference>
<feature type="region of interest" description="Disordered" evidence="7">
    <location>
        <begin position="133"/>
        <end position="158"/>
    </location>
</feature>
<accession>A0A8H3FMH8</accession>
<keyword evidence="10" id="KW-1185">Reference proteome</keyword>
<keyword evidence="5" id="KW-0560">Oxidoreductase</keyword>
<evidence type="ECO:0000256" key="2">
    <source>
        <dbReference type="ARBA" id="ARBA00005896"/>
    </source>
</evidence>
<feature type="compositionally biased region" description="Polar residues" evidence="7">
    <location>
        <begin position="32"/>
        <end position="46"/>
    </location>
</feature>